<dbReference type="GO" id="GO:0065002">
    <property type="term" value="P:intracellular protein transmembrane transport"/>
    <property type="evidence" value="ECO:0007669"/>
    <property type="project" value="TreeGrafter"/>
</dbReference>
<dbReference type="HAMAP" id="MF_00902">
    <property type="entry name" value="TatC"/>
    <property type="match status" value="1"/>
</dbReference>
<dbReference type="Pfam" id="PF00902">
    <property type="entry name" value="TatC"/>
    <property type="match status" value="1"/>
</dbReference>
<feature type="transmembrane region" description="Helical" evidence="5">
    <location>
        <begin position="38"/>
        <end position="56"/>
    </location>
</feature>
<name>G8TTT3_SULAD</name>
<evidence type="ECO:0000256" key="4">
    <source>
        <dbReference type="ARBA" id="ARBA00023136"/>
    </source>
</evidence>
<evidence type="ECO:0000313" key="6">
    <source>
        <dbReference type="EMBL" id="AEW06842.1"/>
    </source>
</evidence>
<organism evidence="6 7">
    <name type="scientific">Sulfobacillus acidophilus (strain ATCC 700253 / DSM 10332 / NAL)</name>
    <dbReference type="NCBI Taxonomy" id="679936"/>
    <lineage>
        <taxon>Bacteria</taxon>
        <taxon>Bacillati</taxon>
        <taxon>Bacillota</taxon>
        <taxon>Clostridia</taxon>
        <taxon>Eubacteriales</taxon>
        <taxon>Clostridiales Family XVII. Incertae Sedis</taxon>
        <taxon>Sulfobacillus</taxon>
    </lineage>
</organism>
<evidence type="ECO:0000256" key="3">
    <source>
        <dbReference type="ARBA" id="ARBA00022989"/>
    </source>
</evidence>
<dbReference type="GO" id="GO:0043953">
    <property type="term" value="P:protein transport by the Tat complex"/>
    <property type="evidence" value="ECO:0007669"/>
    <property type="project" value="UniProtKB-UniRule"/>
</dbReference>
<keyword evidence="4 5" id="KW-0472">Membrane</keyword>
<feature type="transmembrane region" description="Helical" evidence="5">
    <location>
        <begin position="175"/>
        <end position="200"/>
    </location>
</feature>
<keyword evidence="5" id="KW-0813">Transport</keyword>
<evidence type="ECO:0000313" key="7">
    <source>
        <dbReference type="Proteomes" id="UP000005439"/>
    </source>
</evidence>
<sequence>MVIPLKGPNSRTRNATNPDRVMSITAHLDELRSRIIRAGLWTILLASGLAFKWRLMMHEILLPWQLARIPESTAVGHLTLLTLSPTEPFFTVINVILAVAVVLASPIWIYEAWQFLGPTVPLAHRPWILRALLIGLILFWTGVAVAFFGVIPASLRFLLLFAQGVFSESVRASAYLGFVTSFSLAMGAVFTVPVWLGIAVKLGWITPARLRRGRRIAFFLSAVFAAAVVPSQDPLTLLAVILPVYGLYEATIQISRWIRPLDW</sequence>
<dbReference type="PATRIC" id="fig|679936.5.peg.3520"/>
<dbReference type="GO" id="GO:0033281">
    <property type="term" value="C:TAT protein transport complex"/>
    <property type="evidence" value="ECO:0007669"/>
    <property type="project" value="UniProtKB-UniRule"/>
</dbReference>
<evidence type="ECO:0000256" key="5">
    <source>
        <dbReference type="HAMAP-Rule" id="MF_00902"/>
    </source>
</evidence>
<dbReference type="HOGENOM" id="CLU_031942_3_3_9"/>
<reference evidence="6 7" key="2">
    <citation type="journal article" date="2012" name="Stand. Genomic Sci.">
        <title>Complete genome sequence of the moderately thermophilic mineral-sulfide-oxidizing firmicute Sulfobacillus acidophilus type strain (NAL(T)).</title>
        <authorList>
            <person name="Anderson I."/>
            <person name="Chertkov O."/>
            <person name="Chen A."/>
            <person name="Saunders E."/>
            <person name="Lapidus A."/>
            <person name="Nolan M."/>
            <person name="Lucas S."/>
            <person name="Hammon N."/>
            <person name="Deshpande S."/>
            <person name="Cheng J.F."/>
            <person name="Han C."/>
            <person name="Tapia R."/>
            <person name="Goodwin L.A."/>
            <person name="Pitluck S."/>
            <person name="Liolios K."/>
            <person name="Pagani I."/>
            <person name="Ivanova N."/>
            <person name="Mikhailova N."/>
            <person name="Pati A."/>
            <person name="Palaniappan K."/>
            <person name="Land M."/>
            <person name="Pan C."/>
            <person name="Rohde M."/>
            <person name="Pukall R."/>
            <person name="Goker M."/>
            <person name="Detter J.C."/>
            <person name="Woyke T."/>
            <person name="Bristow J."/>
            <person name="Eisen J.A."/>
            <person name="Markowitz V."/>
            <person name="Hugenholtz P."/>
            <person name="Kyrpides N.C."/>
            <person name="Klenk H.P."/>
            <person name="Mavromatis K."/>
        </authorList>
    </citation>
    <scope>NUCLEOTIDE SEQUENCE [LARGE SCALE GENOMIC DNA]</scope>
    <source>
        <strain evidence="7">ATCC 700253 / DSM 10332 / NAL</strain>
    </source>
</reference>
<keyword evidence="2 5" id="KW-0812">Transmembrane</keyword>
<dbReference type="Proteomes" id="UP000005439">
    <property type="component" value="Chromosome"/>
</dbReference>
<dbReference type="PANTHER" id="PTHR30371:SF0">
    <property type="entry name" value="SEC-INDEPENDENT PROTEIN TRANSLOCASE PROTEIN TATC, CHLOROPLASTIC-RELATED"/>
    <property type="match status" value="1"/>
</dbReference>
<dbReference type="InterPro" id="IPR002033">
    <property type="entry name" value="TatC"/>
</dbReference>
<protein>
    <recommendedName>
        <fullName evidence="5">Sec-independent protein translocase protein TatC</fullName>
    </recommendedName>
</protein>
<keyword evidence="5" id="KW-0653">Protein transport</keyword>
<reference evidence="7" key="1">
    <citation type="submission" date="2011-12" db="EMBL/GenBank/DDBJ databases">
        <title>The complete genome of chromosome of Sulfobacillus acidophilus DSM 10332.</title>
        <authorList>
            <person name="Lucas S."/>
            <person name="Han J."/>
            <person name="Lapidus A."/>
            <person name="Bruce D."/>
            <person name="Goodwin L."/>
            <person name="Pitluck S."/>
            <person name="Peters L."/>
            <person name="Kyrpides N."/>
            <person name="Mavromatis K."/>
            <person name="Ivanova N."/>
            <person name="Mikhailova N."/>
            <person name="Chertkov O."/>
            <person name="Saunders E."/>
            <person name="Detter J.C."/>
            <person name="Tapia R."/>
            <person name="Han C."/>
            <person name="Land M."/>
            <person name="Hauser L."/>
            <person name="Markowitz V."/>
            <person name="Cheng J.-F."/>
            <person name="Hugenholtz P."/>
            <person name="Woyke T."/>
            <person name="Wu D."/>
            <person name="Pukall R."/>
            <person name="Gehrich-Schroeter G."/>
            <person name="Schneider S."/>
            <person name="Klenk H.-P."/>
            <person name="Eisen J.A."/>
        </authorList>
    </citation>
    <scope>NUCLEOTIDE SEQUENCE [LARGE SCALE GENOMIC DNA]</scope>
    <source>
        <strain evidence="7">ATCC 700253 / DSM 10332 / NAL</strain>
    </source>
</reference>
<comment type="subunit">
    <text evidence="5">Forms a complex with TatA.</text>
</comment>
<dbReference type="KEGG" id="sap:Sulac_3400"/>
<accession>G8TTT3</accession>
<dbReference type="GO" id="GO:0009977">
    <property type="term" value="F:proton motive force dependent protein transmembrane transporter activity"/>
    <property type="evidence" value="ECO:0007669"/>
    <property type="project" value="TreeGrafter"/>
</dbReference>
<comment type="similarity">
    <text evidence="5">Belongs to the TatC family.</text>
</comment>
<comment type="subcellular location">
    <subcellularLocation>
        <location evidence="5">Cell membrane</location>
        <topology evidence="5">Multi-pass membrane protein</topology>
    </subcellularLocation>
    <subcellularLocation>
        <location evidence="1">Membrane</location>
        <topology evidence="1">Multi-pass membrane protein</topology>
    </subcellularLocation>
</comment>
<keyword evidence="3 5" id="KW-1133">Transmembrane helix</keyword>
<feature type="transmembrane region" description="Helical" evidence="5">
    <location>
        <begin position="89"/>
        <end position="110"/>
    </location>
</feature>
<evidence type="ECO:0000256" key="1">
    <source>
        <dbReference type="ARBA" id="ARBA00004141"/>
    </source>
</evidence>
<gene>
    <name evidence="5" type="primary">tatC</name>
    <name evidence="6" type="ordered locus">Sulac_3400</name>
</gene>
<dbReference type="PANTHER" id="PTHR30371">
    <property type="entry name" value="SEC-INDEPENDENT PROTEIN TRANSLOCASE PROTEIN TATC"/>
    <property type="match status" value="1"/>
</dbReference>
<keyword evidence="5" id="KW-0811">Translocation</keyword>
<keyword evidence="5" id="KW-1003">Cell membrane</keyword>
<comment type="function">
    <text evidence="5">Part of the twin-arginine translocation (Tat) system that transports large folded proteins containing a characteristic twin-arginine motif in their signal peptide across membranes.</text>
</comment>
<dbReference type="AlphaFoldDB" id="G8TTT3"/>
<dbReference type="PRINTS" id="PR01840">
    <property type="entry name" value="TATCFAMILY"/>
</dbReference>
<evidence type="ECO:0000256" key="2">
    <source>
        <dbReference type="ARBA" id="ARBA00022692"/>
    </source>
</evidence>
<feature type="transmembrane region" description="Helical" evidence="5">
    <location>
        <begin position="131"/>
        <end position="155"/>
    </location>
</feature>
<proteinExistence type="inferred from homology"/>
<keyword evidence="7" id="KW-1185">Reference proteome</keyword>
<dbReference type="STRING" id="679936.Sulac_3400"/>
<comment type="caution">
    <text evidence="5">Lacks conserved residue(s) required for the propagation of feature annotation.</text>
</comment>
<dbReference type="EMBL" id="CP003179">
    <property type="protein sequence ID" value="AEW06842.1"/>
    <property type="molecule type" value="Genomic_DNA"/>
</dbReference>